<evidence type="ECO:0000313" key="5">
    <source>
        <dbReference type="Proteomes" id="UP000245762"/>
    </source>
</evidence>
<dbReference type="OrthoDB" id="9801773at2"/>
<evidence type="ECO:0000259" key="3">
    <source>
        <dbReference type="Pfam" id="PF08338"/>
    </source>
</evidence>
<dbReference type="InterPro" id="IPR010099">
    <property type="entry name" value="SDR39U1"/>
</dbReference>
<proteinExistence type="inferred from homology"/>
<dbReference type="PANTHER" id="PTHR11092">
    <property type="entry name" value="SUGAR NUCLEOTIDE EPIMERASE RELATED"/>
    <property type="match status" value="1"/>
</dbReference>
<protein>
    <submittedName>
        <fullName evidence="4">TIGR01777 family protein</fullName>
    </submittedName>
</protein>
<dbReference type="AlphaFoldDB" id="A0A316KZY4"/>
<evidence type="ECO:0000313" key="4">
    <source>
        <dbReference type="EMBL" id="PWL39186.1"/>
    </source>
</evidence>
<dbReference type="InterPro" id="IPR036291">
    <property type="entry name" value="NAD(P)-bd_dom_sf"/>
</dbReference>
<dbReference type="SUPFAM" id="SSF51735">
    <property type="entry name" value="NAD(P)-binding Rossmann-fold domains"/>
    <property type="match status" value="1"/>
</dbReference>
<dbReference type="PANTHER" id="PTHR11092:SF0">
    <property type="entry name" value="EPIMERASE FAMILY PROTEIN SDR39U1"/>
    <property type="match status" value="1"/>
</dbReference>
<accession>A0A316KZY4</accession>
<evidence type="ECO:0000256" key="1">
    <source>
        <dbReference type="ARBA" id="ARBA00009353"/>
    </source>
</evidence>
<comment type="similarity">
    <text evidence="1">Belongs to the NAD(P)-dependent epimerase/dehydratase family. SDR39U1 subfamily.</text>
</comment>
<organism evidence="4 5">
    <name type="scientific">Flagellimonas aquimarina</name>
    <dbReference type="NCBI Taxonomy" id="2201895"/>
    <lineage>
        <taxon>Bacteria</taxon>
        <taxon>Pseudomonadati</taxon>
        <taxon>Bacteroidota</taxon>
        <taxon>Flavobacteriia</taxon>
        <taxon>Flavobacteriales</taxon>
        <taxon>Flavobacteriaceae</taxon>
        <taxon>Flagellimonas</taxon>
    </lineage>
</organism>
<sequence>MKVLITGATGLVGKAIVKVLHDKGMSVNYLTTRREKMISSPNLNGFYWNPAKSEIDMACLDGVSAIINLAGASVAKRWSPTYKKKILSSRVDSIRTLHKALNKIDVTQIKSFVSASAIGTYPDSLINFYDENETDVDDSFLGEVVEKWEQEVERFNSFGFNISKVRIGIVLSTLGGVLPKMTRPIQNFMGAAFGTGNQWQSWIHIEDLAQIFAFVIENNLKGTFNAVAPNPVTNAKMTKELARILDKPLILPNIPRFAMKMILGEMSYILFASQRVSCKRIEEKGFVFQHPNIGAALENLYLPKKEESESQMASLNKEFV</sequence>
<evidence type="ECO:0000259" key="2">
    <source>
        <dbReference type="Pfam" id="PF01370"/>
    </source>
</evidence>
<dbReference type="NCBIfam" id="TIGR01777">
    <property type="entry name" value="yfcH"/>
    <property type="match status" value="1"/>
</dbReference>
<dbReference type="Proteomes" id="UP000245762">
    <property type="component" value="Unassembled WGS sequence"/>
</dbReference>
<dbReference type="Pfam" id="PF01370">
    <property type="entry name" value="Epimerase"/>
    <property type="match status" value="1"/>
</dbReference>
<dbReference type="Gene3D" id="3.40.50.720">
    <property type="entry name" value="NAD(P)-binding Rossmann-like Domain"/>
    <property type="match status" value="1"/>
</dbReference>
<name>A0A316KZY4_9FLAO</name>
<dbReference type="InterPro" id="IPR013549">
    <property type="entry name" value="DUF1731"/>
</dbReference>
<gene>
    <name evidence="4" type="ORF">DKG77_08085</name>
</gene>
<feature type="domain" description="DUF1731" evidence="3">
    <location>
        <begin position="254"/>
        <end position="300"/>
    </location>
</feature>
<feature type="domain" description="NAD-dependent epimerase/dehydratase" evidence="2">
    <location>
        <begin position="3"/>
        <end position="219"/>
    </location>
</feature>
<reference evidence="4 5" key="1">
    <citation type="submission" date="2018-05" db="EMBL/GenBank/DDBJ databases">
        <title>Complete genome sequence of Flagellimonas aquimarina ECD12 isolated from seaweed Ecklonia cava.</title>
        <authorList>
            <person name="Choi S."/>
            <person name="Seong C."/>
        </authorList>
    </citation>
    <scope>NUCLEOTIDE SEQUENCE [LARGE SCALE GENOMIC DNA]</scope>
    <source>
        <strain evidence="4 5">ECD12</strain>
    </source>
</reference>
<dbReference type="Pfam" id="PF08338">
    <property type="entry name" value="DUF1731"/>
    <property type="match status" value="1"/>
</dbReference>
<dbReference type="InterPro" id="IPR001509">
    <property type="entry name" value="Epimerase_deHydtase"/>
</dbReference>
<dbReference type="EMBL" id="QGEG01000002">
    <property type="protein sequence ID" value="PWL39186.1"/>
    <property type="molecule type" value="Genomic_DNA"/>
</dbReference>
<keyword evidence="5" id="KW-1185">Reference proteome</keyword>
<comment type="caution">
    <text evidence="4">The sequence shown here is derived from an EMBL/GenBank/DDBJ whole genome shotgun (WGS) entry which is preliminary data.</text>
</comment>